<dbReference type="OrthoDB" id="9805682at2"/>
<feature type="transmembrane region" description="Helical" evidence="8">
    <location>
        <begin position="372"/>
        <end position="393"/>
    </location>
</feature>
<protein>
    <submittedName>
        <fullName evidence="10">Type IV pilus assembly protein PilC</fullName>
    </submittedName>
</protein>
<proteinExistence type="inferred from homology"/>
<dbReference type="Gene3D" id="1.20.81.30">
    <property type="entry name" value="Type II secretion system (T2SS), domain F"/>
    <property type="match status" value="2"/>
</dbReference>
<keyword evidence="7 8" id="KW-0472">Membrane</keyword>
<feature type="domain" description="Type II secretion system protein GspF" evidence="9">
    <location>
        <begin position="67"/>
        <end position="188"/>
    </location>
</feature>
<keyword evidence="4" id="KW-0997">Cell inner membrane</keyword>
<feature type="domain" description="Type II secretion system protein GspF" evidence="9">
    <location>
        <begin position="269"/>
        <end position="390"/>
    </location>
</feature>
<evidence type="ECO:0000256" key="5">
    <source>
        <dbReference type="ARBA" id="ARBA00022692"/>
    </source>
</evidence>
<feature type="transmembrane region" description="Helical" evidence="8">
    <location>
        <begin position="164"/>
        <end position="187"/>
    </location>
</feature>
<dbReference type="PANTHER" id="PTHR30012:SF0">
    <property type="entry name" value="TYPE II SECRETION SYSTEM PROTEIN F-RELATED"/>
    <property type="match status" value="1"/>
</dbReference>
<evidence type="ECO:0000256" key="3">
    <source>
        <dbReference type="ARBA" id="ARBA00022475"/>
    </source>
</evidence>
<keyword evidence="5 8" id="KW-0812">Transmembrane</keyword>
<gene>
    <name evidence="10" type="ORF">DFR30_0078</name>
</gene>
<feature type="transmembrane region" description="Helical" evidence="8">
    <location>
        <begin position="218"/>
        <end position="237"/>
    </location>
</feature>
<keyword evidence="6 8" id="KW-1133">Transmembrane helix</keyword>
<dbReference type="FunFam" id="1.20.81.30:FF:000001">
    <property type="entry name" value="Type II secretion system protein F"/>
    <property type="match status" value="1"/>
</dbReference>
<comment type="similarity">
    <text evidence="2">Belongs to the GSP F family.</text>
</comment>
<dbReference type="PANTHER" id="PTHR30012">
    <property type="entry name" value="GENERAL SECRETION PATHWAY PROTEIN"/>
    <property type="match status" value="1"/>
</dbReference>
<keyword evidence="3" id="KW-1003">Cell membrane</keyword>
<keyword evidence="11" id="KW-1185">Reference proteome</keyword>
<evidence type="ECO:0000313" key="11">
    <source>
        <dbReference type="Proteomes" id="UP000295707"/>
    </source>
</evidence>
<dbReference type="InterPro" id="IPR018076">
    <property type="entry name" value="T2SS_GspF_dom"/>
</dbReference>
<evidence type="ECO:0000313" key="10">
    <source>
        <dbReference type="EMBL" id="TCK16859.1"/>
    </source>
</evidence>
<accession>A0A4R1HCB6</accession>
<dbReference type="InterPro" id="IPR003004">
    <property type="entry name" value="GspF/PilC"/>
</dbReference>
<evidence type="ECO:0000256" key="8">
    <source>
        <dbReference type="SAM" id="Phobius"/>
    </source>
</evidence>
<reference evidence="10 11" key="1">
    <citation type="submission" date="2019-03" db="EMBL/GenBank/DDBJ databases">
        <title>Genomic Encyclopedia of Type Strains, Phase IV (KMG-IV): sequencing the most valuable type-strain genomes for metagenomic binning, comparative biology and taxonomic classification.</title>
        <authorList>
            <person name="Goeker M."/>
        </authorList>
    </citation>
    <scope>NUCLEOTIDE SEQUENCE [LARGE SCALE GENOMIC DNA]</scope>
    <source>
        <strain evidence="10 11">DSM 19610</strain>
    </source>
</reference>
<dbReference type="GO" id="GO:0005886">
    <property type="term" value="C:plasma membrane"/>
    <property type="evidence" value="ECO:0007669"/>
    <property type="project" value="UniProtKB-SubCell"/>
</dbReference>
<dbReference type="RefSeq" id="WP_132970790.1">
    <property type="nucleotide sequence ID" value="NZ_SMFX01000001.1"/>
</dbReference>
<dbReference type="InterPro" id="IPR042094">
    <property type="entry name" value="T2SS_GspF_sf"/>
</dbReference>
<evidence type="ECO:0000256" key="4">
    <source>
        <dbReference type="ARBA" id="ARBA00022519"/>
    </source>
</evidence>
<evidence type="ECO:0000256" key="6">
    <source>
        <dbReference type="ARBA" id="ARBA00022989"/>
    </source>
</evidence>
<evidence type="ECO:0000256" key="1">
    <source>
        <dbReference type="ARBA" id="ARBA00004429"/>
    </source>
</evidence>
<sequence length="401" mass="44797">MAAFEYKAVDNFGKKVLGRIEASNDDDLELRLTRMGLDLVNFRPARKGRLFSHRNRIDRPELVTFCFHLEQLTRAGVPILEALADLRDSVPNPRFRDVLSAIIEDIQGGKNLSGALAGFPTIFDPVFISLISAGEQSGELPAILRELTESLKWQDELAAHTKKIIMYPAFVGTVIIGVMAFMMIYLVPQLVGFITSMGTEIPVHTRALIFVSDFVTHYWYLFLVVPPSLFFGIRYWARHSSAGRYRVDQWKLNAPAIGGIYKKIILSRFTSNFALLYKAGVTVLDCIRMGETLVGNAVIAEALQRVRHQISEGVALTSSFENTGLFPPLVVRMFRVGESSGALDNSLENVSYFFNRDVQESIDRVQSLIEPVLTVVLGAMLGWVMLSVLGPVYDMLGEVTR</sequence>
<evidence type="ECO:0000256" key="2">
    <source>
        <dbReference type="ARBA" id="ARBA00005745"/>
    </source>
</evidence>
<organism evidence="10 11">
    <name type="scientific">Thiogranum longum</name>
    <dbReference type="NCBI Taxonomy" id="1537524"/>
    <lineage>
        <taxon>Bacteria</taxon>
        <taxon>Pseudomonadati</taxon>
        <taxon>Pseudomonadota</taxon>
        <taxon>Gammaproteobacteria</taxon>
        <taxon>Chromatiales</taxon>
        <taxon>Ectothiorhodospiraceae</taxon>
        <taxon>Thiogranum</taxon>
    </lineage>
</organism>
<dbReference type="AlphaFoldDB" id="A0A4R1HCB6"/>
<dbReference type="Pfam" id="PF00482">
    <property type="entry name" value="T2SSF"/>
    <property type="match status" value="2"/>
</dbReference>
<comment type="caution">
    <text evidence="10">The sequence shown here is derived from an EMBL/GenBank/DDBJ whole genome shotgun (WGS) entry which is preliminary data.</text>
</comment>
<dbReference type="EMBL" id="SMFX01000001">
    <property type="protein sequence ID" value="TCK16859.1"/>
    <property type="molecule type" value="Genomic_DNA"/>
</dbReference>
<name>A0A4R1HCB6_9GAMM</name>
<evidence type="ECO:0000256" key="7">
    <source>
        <dbReference type="ARBA" id="ARBA00023136"/>
    </source>
</evidence>
<evidence type="ECO:0000259" key="9">
    <source>
        <dbReference type="Pfam" id="PF00482"/>
    </source>
</evidence>
<comment type="subcellular location">
    <subcellularLocation>
        <location evidence="1">Cell inner membrane</location>
        <topology evidence="1">Multi-pass membrane protein</topology>
    </subcellularLocation>
</comment>
<dbReference type="Proteomes" id="UP000295707">
    <property type="component" value="Unassembled WGS sequence"/>
</dbReference>